<comment type="caution">
    <text evidence="2">The sequence shown here is derived from an EMBL/GenBank/DDBJ whole genome shotgun (WGS) entry which is preliminary data.</text>
</comment>
<evidence type="ECO:0000313" key="5">
    <source>
        <dbReference type="Proteomes" id="UP000583929"/>
    </source>
</evidence>
<accession>A0A7J6FZD2</accession>
<evidence type="ECO:0000256" key="1">
    <source>
        <dbReference type="SAM" id="Phobius"/>
    </source>
</evidence>
<keyword evidence="1" id="KW-1133">Transmembrane helix</keyword>
<feature type="non-terminal residue" evidence="2">
    <location>
        <position position="1"/>
    </location>
</feature>
<organism evidence="2 4">
    <name type="scientific">Cannabis sativa</name>
    <name type="common">Hemp</name>
    <name type="synonym">Marijuana</name>
    <dbReference type="NCBI Taxonomy" id="3483"/>
    <lineage>
        <taxon>Eukaryota</taxon>
        <taxon>Viridiplantae</taxon>
        <taxon>Streptophyta</taxon>
        <taxon>Embryophyta</taxon>
        <taxon>Tracheophyta</taxon>
        <taxon>Spermatophyta</taxon>
        <taxon>Magnoliopsida</taxon>
        <taxon>eudicotyledons</taxon>
        <taxon>Gunneridae</taxon>
        <taxon>Pentapetalae</taxon>
        <taxon>rosids</taxon>
        <taxon>fabids</taxon>
        <taxon>Rosales</taxon>
        <taxon>Cannabaceae</taxon>
        <taxon>Cannabis</taxon>
    </lineage>
</organism>
<sequence length="179" mass="20481">NRLPKTTASQPRLLWFSSLHSALTTLNPWEASIAALLMIIAIASLTIHVVYVQQTLKKRKKVMEMEKFTGKYILNHKTVIDVKNILVLFWVCLCSSGVYFFRLYFEILLESTNVVASPRSDLFLAVIHVAWMAIFIFGGVAAVEFNLNPKRIYSVSMMEKMIASFDDYNNKHNFIISNV</sequence>
<keyword evidence="1" id="KW-0812">Transmembrane</keyword>
<evidence type="ECO:0000313" key="2">
    <source>
        <dbReference type="EMBL" id="KAF4375089.1"/>
    </source>
</evidence>
<protein>
    <submittedName>
        <fullName evidence="2">Uncharacterized protein</fullName>
    </submittedName>
</protein>
<reference evidence="4 5" key="1">
    <citation type="journal article" date="2020" name="bioRxiv">
        <title>Sequence and annotation of 42 cannabis genomes reveals extensive copy number variation in cannabinoid synthesis and pathogen resistance genes.</title>
        <authorList>
            <person name="Mckernan K.J."/>
            <person name="Helbert Y."/>
            <person name="Kane L.T."/>
            <person name="Ebling H."/>
            <person name="Zhang L."/>
            <person name="Liu B."/>
            <person name="Eaton Z."/>
            <person name="Mclaughlin S."/>
            <person name="Kingan S."/>
            <person name="Baybayan P."/>
            <person name="Concepcion G."/>
            <person name="Jordan M."/>
            <person name="Riva A."/>
            <person name="Barbazuk W."/>
            <person name="Harkins T."/>
        </authorList>
    </citation>
    <scope>NUCLEOTIDE SEQUENCE [LARGE SCALE GENOMIC DNA]</scope>
    <source>
        <strain evidence="4 5">cv. Jamaican Lion 4</strain>
        <strain evidence="3">Father</strain>
        <strain evidence="2">Mother</strain>
        <tissue evidence="2">Leaf</tissue>
    </source>
</reference>
<dbReference type="EMBL" id="JAATIQ010000009">
    <property type="protein sequence ID" value="KAF4401991.1"/>
    <property type="molecule type" value="Genomic_DNA"/>
</dbReference>
<dbReference type="Proteomes" id="UP000525078">
    <property type="component" value="Unassembled WGS sequence"/>
</dbReference>
<name>A0A7J6FZD2_CANSA</name>
<dbReference type="AlphaFoldDB" id="A0A7J6FZD2"/>
<feature type="transmembrane region" description="Helical" evidence="1">
    <location>
        <begin position="31"/>
        <end position="51"/>
    </location>
</feature>
<proteinExistence type="predicted"/>
<evidence type="ECO:0000313" key="4">
    <source>
        <dbReference type="Proteomes" id="UP000525078"/>
    </source>
</evidence>
<dbReference type="EMBL" id="JAATIP010000092">
    <property type="protein sequence ID" value="KAF4375089.1"/>
    <property type="molecule type" value="Genomic_DNA"/>
</dbReference>
<keyword evidence="1" id="KW-0472">Membrane</keyword>
<evidence type="ECO:0000313" key="3">
    <source>
        <dbReference type="EMBL" id="KAF4401991.1"/>
    </source>
</evidence>
<feature type="transmembrane region" description="Helical" evidence="1">
    <location>
        <begin position="125"/>
        <end position="147"/>
    </location>
</feature>
<gene>
    <name evidence="2" type="ORF">F8388_017235</name>
    <name evidence="3" type="ORF">G4B88_017503</name>
</gene>
<feature type="transmembrane region" description="Helical" evidence="1">
    <location>
        <begin position="85"/>
        <end position="105"/>
    </location>
</feature>
<dbReference type="Proteomes" id="UP000583929">
    <property type="component" value="Unassembled WGS sequence"/>
</dbReference>
<keyword evidence="5" id="KW-1185">Reference proteome</keyword>